<evidence type="ECO:0008006" key="3">
    <source>
        <dbReference type="Google" id="ProtNLM"/>
    </source>
</evidence>
<evidence type="ECO:0000313" key="2">
    <source>
        <dbReference type="Proteomes" id="UP001286589"/>
    </source>
</evidence>
<dbReference type="Proteomes" id="UP001286589">
    <property type="component" value="Unassembled WGS sequence"/>
</dbReference>
<keyword evidence="2" id="KW-1185">Reference proteome</keyword>
<protein>
    <recommendedName>
        <fullName evidence="3">Cytoplasmic protein</fullName>
    </recommendedName>
</protein>
<gene>
    <name evidence="1" type="ORF">R0H02_16215</name>
</gene>
<dbReference type="RefSeq" id="WP_142519281.1">
    <property type="nucleotide sequence ID" value="NZ_JAWJAC010000009.1"/>
</dbReference>
<sequence length="123" mass="13592">MGWNKDAAVDYLIKHAGPTSKSKCAVYTRLAIAAGGINILNTEYAKDYGNSLLKAGFTALPSSSSPEKGDVVVIQPYPGSRLQAGHMAMFDGKTWYSDFKQKDLYPGNGYRRNHPPYVIYRKN</sequence>
<dbReference type="EMBL" id="JAWJAC010000009">
    <property type="protein sequence ID" value="MDV2864002.1"/>
    <property type="molecule type" value="Genomic_DNA"/>
</dbReference>
<accession>A0AB35RVL5</accession>
<proteinExistence type="predicted"/>
<reference evidence="1 2" key="1">
    <citation type="submission" date="2023-10" db="EMBL/GenBank/DDBJ databases">
        <title>Phytobacter spp. The emergence of a new genus of hospital-origin enterobacteria encoding carbapenemases in Argentina.</title>
        <authorList>
            <person name="Vay C."/>
            <person name="Almuzara M."/>
            <person name="Traglia G.M."/>
            <person name="Campos J."/>
        </authorList>
    </citation>
    <scope>NUCLEOTIDE SEQUENCE [LARGE SCALE GENOMIC DNA]</scope>
    <source>
        <strain evidence="1 2">CVMA36</strain>
    </source>
</reference>
<name>A0AB35RVL5_9ENTR</name>
<organism evidence="1 2">
    <name type="scientific">Phytobacter ursingii</name>
    <dbReference type="NCBI Taxonomy" id="1972431"/>
    <lineage>
        <taxon>Bacteria</taxon>
        <taxon>Pseudomonadati</taxon>
        <taxon>Pseudomonadota</taxon>
        <taxon>Gammaproteobacteria</taxon>
        <taxon>Enterobacterales</taxon>
        <taxon>Enterobacteriaceae</taxon>
        <taxon>Phytobacter</taxon>
    </lineage>
</organism>
<comment type="caution">
    <text evidence="1">The sequence shown here is derived from an EMBL/GenBank/DDBJ whole genome shotgun (WGS) entry which is preliminary data.</text>
</comment>
<dbReference type="AlphaFoldDB" id="A0AB35RVL5"/>
<dbReference type="Gene3D" id="3.90.1720.10">
    <property type="entry name" value="endopeptidase domain like (from Nostoc punctiforme)"/>
    <property type="match status" value="1"/>
</dbReference>
<evidence type="ECO:0000313" key="1">
    <source>
        <dbReference type="EMBL" id="MDV2864002.1"/>
    </source>
</evidence>